<dbReference type="Proteomes" id="UP000245383">
    <property type="component" value="Unassembled WGS sequence"/>
</dbReference>
<dbReference type="PANTHER" id="PTHR43618">
    <property type="entry name" value="7-ALPHA-HYDROXYSTEROID DEHYDROGENASE"/>
    <property type="match status" value="1"/>
</dbReference>
<proteinExistence type="inferred from homology"/>
<dbReference type="Pfam" id="PF13561">
    <property type="entry name" value="adh_short_C2"/>
    <property type="match status" value="1"/>
</dbReference>
<dbReference type="STRING" id="133385.A0A2T9YVR0"/>
<dbReference type="AlphaFoldDB" id="A0A2T9YVR0"/>
<evidence type="ECO:0000256" key="3">
    <source>
        <dbReference type="ARBA" id="ARBA00023002"/>
    </source>
</evidence>
<dbReference type="OrthoDB" id="294295at2759"/>
<dbReference type="PRINTS" id="PR00081">
    <property type="entry name" value="GDHRDH"/>
</dbReference>
<dbReference type="Gene3D" id="3.40.50.720">
    <property type="entry name" value="NAD(P)-binding Rossmann-like Domain"/>
    <property type="match status" value="1"/>
</dbReference>
<dbReference type="EMBL" id="MBFR01000033">
    <property type="protein sequence ID" value="PVU96415.1"/>
    <property type="molecule type" value="Genomic_DNA"/>
</dbReference>
<gene>
    <name evidence="4" type="ORF">BB561_001192</name>
</gene>
<comment type="caution">
    <text evidence="4">The sequence shown here is derived from an EMBL/GenBank/DDBJ whole genome shotgun (WGS) entry which is preliminary data.</text>
</comment>
<dbReference type="SUPFAM" id="SSF51735">
    <property type="entry name" value="NAD(P)-binding Rossmann-fold domains"/>
    <property type="match status" value="1"/>
</dbReference>
<sequence length="262" mass="27891">MDIQTLFGVKHKIVLVTGGSKGVGLMITKGFVKNGAKVYISSRDTNSLNKISAELTSEGPGSCIPIPANLQSLKDISALVKAIEEKEPGGIDILINNAGATWGAKIDDYPYEGFTKVMNLNLNSVFFLSQKLIPLLEKRGSFEDPSRIINISSIAGLIASDNVFAYNASKAAVNHMSRGMAVALGPRNITVNVIAPGPFPSKMMAETLRKNHDAIVSKIPLKRIGHPNDIVSASIYLSSTAGSYITGTVLVVDGGNHIFPKL</sequence>
<dbReference type="InterPro" id="IPR020904">
    <property type="entry name" value="Sc_DH/Rdtase_CS"/>
</dbReference>
<dbReference type="InterPro" id="IPR002347">
    <property type="entry name" value="SDR_fam"/>
</dbReference>
<keyword evidence="5" id="KW-1185">Reference proteome</keyword>
<accession>A0A2T9YVR0</accession>
<name>A0A2T9YVR0_9FUNG</name>
<dbReference type="FunFam" id="3.40.50.720:FF:000084">
    <property type="entry name" value="Short-chain dehydrogenase reductase"/>
    <property type="match status" value="1"/>
</dbReference>
<protein>
    <submittedName>
        <fullName evidence="4">Uncharacterized protein</fullName>
    </submittedName>
</protein>
<reference evidence="4 5" key="1">
    <citation type="journal article" date="2018" name="MBio">
        <title>Comparative Genomics Reveals the Core Gene Toolbox for the Fungus-Insect Symbiosis.</title>
        <authorList>
            <person name="Wang Y."/>
            <person name="Stata M."/>
            <person name="Wang W."/>
            <person name="Stajich J.E."/>
            <person name="White M.M."/>
            <person name="Moncalvo J.M."/>
        </authorList>
    </citation>
    <scope>NUCLEOTIDE SEQUENCE [LARGE SCALE GENOMIC DNA]</scope>
    <source>
        <strain evidence="4 5">SWE-8-4</strain>
    </source>
</reference>
<evidence type="ECO:0000256" key="1">
    <source>
        <dbReference type="ARBA" id="ARBA00006484"/>
    </source>
</evidence>
<dbReference type="GO" id="GO:0016491">
    <property type="term" value="F:oxidoreductase activity"/>
    <property type="evidence" value="ECO:0007669"/>
    <property type="project" value="UniProtKB-KW"/>
</dbReference>
<dbReference type="InterPro" id="IPR052178">
    <property type="entry name" value="Sec_Metab_Biosynth_SDR"/>
</dbReference>
<dbReference type="PANTHER" id="PTHR43618:SF17">
    <property type="entry name" value="RHAMNOLIPIDS BIOSYNTHESIS 3-OXOACYL-[ACYL-CARRIER-PROTEIN] REDUCTASE"/>
    <property type="match status" value="1"/>
</dbReference>
<dbReference type="InterPro" id="IPR036291">
    <property type="entry name" value="NAD(P)-bd_dom_sf"/>
</dbReference>
<dbReference type="PRINTS" id="PR00080">
    <property type="entry name" value="SDRFAMILY"/>
</dbReference>
<keyword evidence="3" id="KW-0560">Oxidoreductase</keyword>
<evidence type="ECO:0000313" key="5">
    <source>
        <dbReference type="Proteomes" id="UP000245383"/>
    </source>
</evidence>
<evidence type="ECO:0000256" key="2">
    <source>
        <dbReference type="ARBA" id="ARBA00022857"/>
    </source>
</evidence>
<organism evidence="4 5">
    <name type="scientific">Smittium simulii</name>
    <dbReference type="NCBI Taxonomy" id="133385"/>
    <lineage>
        <taxon>Eukaryota</taxon>
        <taxon>Fungi</taxon>
        <taxon>Fungi incertae sedis</taxon>
        <taxon>Zoopagomycota</taxon>
        <taxon>Kickxellomycotina</taxon>
        <taxon>Harpellomycetes</taxon>
        <taxon>Harpellales</taxon>
        <taxon>Legeriomycetaceae</taxon>
        <taxon>Smittium</taxon>
    </lineage>
</organism>
<keyword evidence="2" id="KW-0521">NADP</keyword>
<dbReference type="PROSITE" id="PS00061">
    <property type="entry name" value="ADH_SHORT"/>
    <property type="match status" value="1"/>
</dbReference>
<evidence type="ECO:0000313" key="4">
    <source>
        <dbReference type="EMBL" id="PVU96415.1"/>
    </source>
</evidence>
<comment type="similarity">
    <text evidence="1">Belongs to the short-chain dehydrogenases/reductases (SDR) family.</text>
</comment>